<dbReference type="KEGG" id="wci:WS105_0924"/>
<organism evidence="2 3">
    <name type="scientific">Weissella ceti</name>
    <dbReference type="NCBI Taxonomy" id="759620"/>
    <lineage>
        <taxon>Bacteria</taxon>
        <taxon>Bacillati</taxon>
        <taxon>Bacillota</taxon>
        <taxon>Bacilli</taxon>
        <taxon>Lactobacillales</taxon>
        <taxon>Lactobacillaceae</taxon>
        <taxon>Weissella</taxon>
    </lineage>
</organism>
<accession>A0A075TZP8</accession>
<proteinExistence type="predicted"/>
<evidence type="ECO:0000259" key="1">
    <source>
        <dbReference type="PROSITE" id="PS50943"/>
    </source>
</evidence>
<dbReference type="GO" id="GO:0003677">
    <property type="term" value="F:DNA binding"/>
    <property type="evidence" value="ECO:0007669"/>
    <property type="project" value="InterPro"/>
</dbReference>
<protein>
    <submittedName>
        <fullName evidence="2">Phage transcriptional regulator</fullName>
    </submittedName>
</protein>
<dbReference type="EMBL" id="CP009223">
    <property type="protein sequence ID" value="AIM63179.1"/>
    <property type="molecule type" value="Genomic_DNA"/>
</dbReference>
<reference evidence="3" key="2">
    <citation type="submission" date="2014-08" db="EMBL/GenBank/DDBJ databases">
        <title>Complete genome of Weissella ceti strain WS74 isolated from diseased rainbow trout in Brazil.</title>
        <authorList>
            <person name="Figueiredo H.C.P."/>
            <person name="Leal C.A.G."/>
            <person name="Pereira F.L."/>
            <person name="Soares S.C."/>
            <person name="Dorella F.A."/>
            <person name="Carvalho A.F."/>
            <person name="Azevedo V.A.C."/>
        </authorList>
    </citation>
    <scope>NUCLEOTIDE SEQUENCE [LARGE SCALE GENOMIC DNA]</scope>
    <source>
        <strain evidence="3">WS74</strain>
    </source>
</reference>
<dbReference type="AlphaFoldDB" id="A0A075TZP8"/>
<sequence length="226" mass="25887">MNIFTRTKQLAELQGLSLSQLSLKAGLSEKTLYRWRTGNPKFETIEQVAKALNVPVNTLLNDTPTEELLEFETEVMAEPFDLSNPHKVRWDEYQRVIVTGDGHQGLNDNAVITIEYNRVPAGLKSKKGDENWRVHSVVKIPFGYLDQVDSDFVQEKYRDYQIATFPNIKHAIQQRLGTNDEQVNVLDLADLVKRSDRASLLQVNGQTLPEEAWKDIEALVKKYKDM</sequence>
<dbReference type="PATRIC" id="fig|759620.7.peg.888"/>
<dbReference type="Proteomes" id="UP000029079">
    <property type="component" value="Chromosome"/>
</dbReference>
<dbReference type="KEGG" id="wce:WS08_0861"/>
<dbReference type="STRING" id="759620.WS105_0924"/>
<reference evidence="2 3" key="1">
    <citation type="journal article" date="2014" name="Genome Announc.">
        <title>Complete Genome Sequences of Fish Pathogenic Weissella ceti Strains WS74 and WS105.</title>
        <authorList>
            <person name="Figueiredo H.C."/>
            <person name="Leal C.A."/>
            <person name="Dorella F.A."/>
            <person name="Carvalho A.F."/>
            <person name="Soares S.C."/>
            <person name="Pereira F.L."/>
            <person name="Azevedo V.A."/>
        </authorList>
    </citation>
    <scope>NUCLEOTIDE SEQUENCE [LARGE SCALE GENOMIC DNA]</scope>
    <source>
        <strain evidence="2 3">WS74</strain>
    </source>
</reference>
<dbReference type="PROSITE" id="PS50943">
    <property type="entry name" value="HTH_CROC1"/>
    <property type="match status" value="1"/>
</dbReference>
<dbReference type="CDD" id="cd00093">
    <property type="entry name" value="HTH_XRE"/>
    <property type="match status" value="1"/>
</dbReference>
<dbReference type="InterPro" id="IPR010982">
    <property type="entry name" value="Lambda_DNA-bd_dom_sf"/>
</dbReference>
<evidence type="ECO:0000313" key="3">
    <source>
        <dbReference type="Proteomes" id="UP000029079"/>
    </source>
</evidence>
<dbReference type="KEGG" id="wct:WS74_0927"/>
<name>A0A075TZP8_9LACO</name>
<dbReference type="Gene3D" id="1.10.260.40">
    <property type="entry name" value="lambda repressor-like DNA-binding domains"/>
    <property type="match status" value="1"/>
</dbReference>
<evidence type="ECO:0000313" key="2">
    <source>
        <dbReference type="EMBL" id="AIM63179.1"/>
    </source>
</evidence>
<dbReference type="RefSeq" id="WP_009496298.1">
    <property type="nucleotide sequence ID" value="NZ_CP009223.1"/>
</dbReference>
<dbReference type="SUPFAM" id="SSF47413">
    <property type="entry name" value="lambda repressor-like DNA-binding domains"/>
    <property type="match status" value="1"/>
</dbReference>
<feature type="domain" description="HTH cro/C1-type" evidence="1">
    <location>
        <begin position="8"/>
        <end position="59"/>
    </location>
</feature>
<dbReference type="Pfam" id="PF01381">
    <property type="entry name" value="HTH_3"/>
    <property type="match status" value="1"/>
</dbReference>
<dbReference type="InterPro" id="IPR001387">
    <property type="entry name" value="Cro/C1-type_HTH"/>
</dbReference>
<dbReference type="OrthoDB" id="9805856at2"/>
<gene>
    <name evidence="2" type="ORF">WS74_0927</name>
</gene>
<dbReference type="SMART" id="SM00530">
    <property type="entry name" value="HTH_XRE"/>
    <property type="match status" value="1"/>
</dbReference>
<keyword evidence="3" id="KW-1185">Reference proteome</keyword>